<keyword evidence="1" id="KW-0732">Signal</keyword>
<gene>
    <name evidence="2" type="ORF">H9831_02215</name>
</gene>
<sequence length="144" mass="15741">MIPLLLIFSILCLLAGELACGSACQTMPQRFPCAVSRQERLQPLSDLPEEIAQAGAAAETGARSAALNDMASMFGKGASYRAFKTIVFLAGFFCVGGFPALFTRKCLLAFLYEEKPDRARFLRELFVQKKKDGKKRFFSLSAAG</sequence>
<name>A0A9D1YMV6_9FIRM</name>
<organism evidence="2 3">
    <name type="scientific">Candidatus Eisenbergiella pullistercoris</name>
    <dbReference type="NCBI Taxonomy" id="2838555"/>
    <lineage>
        <taxon>Bacteria</taxon>
        <taxon>Bacillati</taxon>
        <taxon>Bacillota</taxon>
        <taxon>Clostridia</taxon>
        <taxon>Lachnospirales</taxon>
        <taxon>Lachnospiraceae</taxon>
        <taxon>Eisenbergiella</taxon>
    </lineage>
</organism>
<evidence type="ECO:0000313" key="2">
    <source>
        <dbReference type="EMBL" id="HIY59487.1"/>
    </source>
</evidence>
<proteinExistence type="predicted"/>
<feature type="signal peptide" evidence="1">
    <location>
        <begin position="1"/>
        <end position="15"/>
    </location>
</feature>
<protein>
    <submittedName>
        <fullName evidence="2">Uncharacterized protein</fullName>
    </submittedName>
</protein>
<comment type="caution">
    <text evidence="2">The sequence shown here is derived from an EMBL/GenBank/DDBJ whole genome shotgun (WGS) entry which is preliminary data.</text>
</comment>
<feature type="chain" id="PRO_5038898334" evidence="1">
    <location>
        <begin position="16"/>
        <end position="144"/>
    </location>
</feature>
<evidence type="ECO:0000256" key="1">
    <source>
        <dbReference type="SAM" id="SignalP"/>
    </source>
</evidence>
<dbReference type="EMBL" id="DXDD01000027">
    <property type="protein sequence ID" value="HIY59487.1"/>
    <property type="molecule type" value="Genomic_DNA"/>
</dbReference>
<evidence type="ECO:0000313" key="3">
    <source>
        <dbReference type="Proteomes" id="UP000824007"/>
    </source>
</evidence>
<reference evidence="2" key="1">
    <citation type="journal article" date="2021" name="PeerJ">
        <title>Extensive microbial diversity within the chicken gut microbiome revealed by metagenomics and culture.</title>
        <authorList>
            <person name="Gilroy R."/>
            <person name="Ravi A."/>
            <person name="Getino M."/>
            <person name="Pursley I."/>
            <person name="Horton D.L."/>
            <person name="Alikhan N.F."/>
            <person name="Baker D."/>
            <person name="Gharbi K."/>
            <person name="Hall N."/>
            <person name="Watson M."/>
            <person name="Adriaenssens E.M."/>
            <person name="Foster-Nyarko E."/>
            <person name="Jarju S."/>
            <person name="Secka A."/>
            <person name="Antonio M."/>
            <person name="Oren A."/>
            <person name="Chaudhuri R.R."/>
            <person name="La Ragione R."/>
            <person name="Hildebrand F."/>
            <person name="Pallen M.J."/>
        </authorList>
    </citation>
    <scope>NUCLEOTIDE SEQUENCE</scope>
    <source>
        <strain evidence="2">ChiSxjej3B15-24422</strain>
    </source>
</reference>
<dbReference type="Proteomes" id="UP000824007">
    <property type="component" value="Unassembled WGS sequence"/>
</dbReference>
<accession>A0A9D1YMV6</accession>
<reference evidence="2" key="2">
    <citation type="submission" date="2021-04" db="EMBL/GenBank/DDBJ databases">
        <authorList>
            <person name="Gilroy R."/>
        </authorList>
    </citation>
    <scope>NUCLEOTIDE SEQUENCE</scope>
    <source>
        <strain evidence="2">ChiSxjej3B15-24422</strain>
    </source>
</reference>
<dbReference type="AlphaFoldDB" id="A0A9D1YMV6"/>